<dbReference type="AlphaFoldDB" id="A0A9W9TCW9"/>
<keyword evidence="5" id="KW-1185">Reference proteome</keyword>
<dbReference type="OrthoDB" id="1470350at2759"/>
<dbReference type="Pfam" id="PF00067">
    <property type="entry name" value="p450"/>
    <property type="match status" value="1"/>
</dbReference>
<keyword evidence="3" id="KW-0472">Membrane</keyword>
<keyword evidence="3" id="KW-0812">Transmembrane</keyword>
<evidence type="ECO:0000256" key="2">
    <source>
        <dbReference type="PIRSR" id="PIRSR602401-1"/>
    </source>
</evidence>
<accession>A0A9W9TCW9</accession>
<keyword evidence="2" id="KW-0479">Metal-binding</keyword>
<evidence type="ECO:0000313" key="4">
    <source>
        <dbReference type="EMBL" id="KAJ5218133.1"/>
    </source>
</evidence>
<dbReference type="PRINTS" id="PR00385">
    <property type="entry name" value="P450"/>
</dbReference>
<dbReference type="PANTHER" id="PTHR24305:SF166">
    <property type="entry name" value="CYTOCHROME P450 12A4, MITOCHONDRIAL-RELATED"/>
    <property type="match status" value="1"/>
</dbReference>
<keyword evidence="2" id="KW-0349">Heme</keyword>
<dbReference type="GO" id="GO:0005506">
    <property type="term" value="F:iron ion binding"/>
    <property type="evidence" value="ECO:0007669"/>
    <property type="project" value="InterPro"/>
</dbReference>
<dbReference type="PRINTS" id="PR00463">
    <property type="entry name" value="EP450I"/>
</dbReference>
<dbReference type="GeneID" id="83174595"/>
<feature type="transmembrane region" description="Helical" evidence="3">
    <location>
        <begin position="7"/>
        <end position="29"/>
    </location>
</feature>
<evidence type="ECO:0000256" key="3">
    <source>
        <dbReference type="SAM" id="Phobius"/>
    </source>
</evidence>
<reference evidence="4" key="2">
    <citation type="journal article" date="2023" name="IMA Fungus">
        <title>Comparative genomic study of the Penicillium genus elucidates a diverse pangenome and 15 lateral gene transfer events.</title>
        <authorList>
            <person name="Petersen C."/>
            <person name="Sorensen T."/>
            <person name="Nielsen M.R."/>
            <person name="Sondergaard T.E."/>
            <person name="Sorensen J.L."/>
            <person name="Fitzpatrick D.A."/>
            <person name="Frisvad J.C."/>
            <person name="Nielsen K.L."/>
        </authorList>
    </citation>
    <scope>NUCLEOTIDE SEQUENCE</scope>
    <source>
        <strain evidence="4">IBT 15544</strain>
    </source>
</reference>
<dbReference type="RefSeq" id="XP_058312706.1">
    <property type="nucleotide sequence ID" value="XM_058447295.1"/>
</dbReference>
<reference evidence="4" key="1">
    <citation type="submission" date="2022-12" db="EMBL/GenBank/DDBJ databases">
        <authorList>
            <person name="Petersen C."/>
        </authorList>
    </citation>
    <scope>NUCLEOTIDE SEQUENCE</scope>
    <source>
        <strain evidence="4">IBT 15544</strain>
    </source>
</reference>
<keyword evidence="2" id="KW-0408">Iron</keyword>
<feature type="transmembrane region" description="Helical" evidence="3">
    <location>
        <begin position="35"/>
        <end position="58"/>
    </location>
</feature>
<keyword evidence="3" id="KW-1133">Transmembrane helix</keyword>
<dbReference type="GO" id="GO:0020037">
    <property type="term" value="F:heme binding"/>
    <property type="evidence" value="ECO:0007669"/>
    <property type="project" value="InterPro"/>
</dbReference>
<feature type="binding site" description="axial binding residue" evidence="2">
    <location>
        <position position="494"/>
    </location>
    <ligand>
        <name>heme</name>
        <dbReference type="ChEBI" id="CHEBI:30413"/>
    </ligand>
    <ligandPart>
        <name>Fe</name>
        <dbReference type="ChEBI" id="CHEBI:18248"/>
    </ligandPart>
</feature>
<dbReference type="Proteomes" id="UP001150904">
    <property type="component" value="Unassembled WGS sequence"/>
</dbReference>
<dbReference type="InterPro" id="IPR002401">
    <property type="entry name" value="Cyt_P450_E_grp-I"/>
</dbReference>
<dbReference type="FunFam" id="1.10.630.10:FF:000051">
    <property type="entry name" value="Cytochrome P450 monooxygenase (Fum15)"/>
    <property type="match status" value="1"/>
</dbReference>
<gene>
    <name evidence="4" type="ORF">N7498_000232</name>
</gene>
<dbReference type="GO" id="GO:0004497">
    <property type="term" value="F:monooxygenase activity"/>
    <property type="evidence" value="ECO:0007669"/>
    <property type="project" value="InterPro"/>
</dbReference>
<comment type="cofactor">
    <cofactor evidence="2">
        <name>heme</name>
        <dbReference type="ChEBI" id="CHEBI:30413"/>
    </cofactor>
</comment>
<dbReference type="Gene3D" id="1.10.630.10">
    <property type="entry name" value="Cytochrome P450"/>
    <property type="match status" value="1"/>
</dbReference>
<evidence type="ECO:0000313" key="5">
    <source>
        <dbReference type="Proteomes" id="UP001150904"/>
    </source>
</evidence>
<dbReference type="GO" id="GO:0043386">
    <property type="term" value="P:mycotoxin biosynthetic process"/>
    <property type="evidence" value="ECO:0007669"/>
    <property type="project" value="UniProtKB-ARBA"/>
</dbReference>
<organism evidence="4 5">
    <name type="scientific">Penicillium cinerascens</name>
    <dbReference type="NCBI Taxonomy" id="70096"/>
    <lineage>
        <taxon>Eukaryota</taxon>
        <taxon>Fungi</taxon>
        <taxon>Dikarya</taxon>
        <taxon>Ascomycota</taxon>
        <taxon>Pezizomycotina</taxon>
        <taxon>Eurotiomycetes</taxon>
        <taxon>Eurotiomycetidae</taxon>
        <taxon>Eurotiales</taxon>
        <taxon>Aspergillaceae</taxon>
        <taxon>Penicillium</taxon>
    </lineage>
</organism>
<dbReference type="InterPro" id="IPR050121">
    <property type="entry name" value="Cytochrome_P450_monoxygenase"/>
</dbReference>
<dbReference type="CDD" id="cd11069">
    <property type="entry name" value="CYP_FUM15-like"/>
    <property type="match status" value="1"/>
</dbReference>
<dbReference type="InterPro" id="IPR001128">
    <property type="entry name" value="Cyt_P450"/>
</dbReference>
<dbReference type="GO" id="GO:0016705">
    <property type="term" value="F:oxidoreductase activity, acting on paired donors, with incorporation or reduction of molecular oxygen"/>
    <property type="evidence" value="ECO:0007669"/>
    <property type="project" value="InterPro"/>
</dbReference>
<protein>
    <submittedName>
        <fullName evidence="4">Uncharacterized protein</fullName>
    </submittedName>
</protein>
<sequence>MATGKDSLLLLIPSTVIETLLVIASHLSSERPVTIFLYAFSINFVILAIWNVFIYPFFVNPLRHLPTVHGHLIGAKVFMRHPRGQITVDWLRSIPNDGLIHFREALNFSFLIATNHRALMDVLNTNSYDFVKPPGARAFLARGLGYGLILSEGDAHRAQRKAVTPAFTMRNIRAMYPLMWTKTQLFLKQLEKEIRLHPEPGTPSGGPVGCLEISGWANRLTLDIIGPAAIGRDFQSLENENDPVSQNYTAILKPSVELLVLFGASLLFPQWIVRNIPCKANFTLPRKVNYLRRVFHEILVEKRELLAREKSDQEPAEGDILGTMMRGGEFSDSELVDQMLTILAAGHETTAGALTWCCYHLSKEPHIQEKLREEIRATIPSADAPVTWQDLEGMPYLNGVIQEVLRLYPTVPMSGREAIRDTTVAGKKVPKGTTIVLCPQSVNRSYEFWGETADDFLPERWIDTDKEGKQVPNKHGGASTNFAQITFLHGPRACIGKDFAKAEFRCAVAGLFGQFHLELEDPTQKITFGGTLTTQPIEGMHLKLTKLEDWVA</sequence>
<dbReference type="EMBL" id="JAPQKR010000004">
    <property type="protein sequence ID" value="KAJ5218133.1"/>
    <property type="molecule type" value="Genomic_DNA"/>
</dbReference>
<dbReference type="SUPFAM" id="SSF48264">
    <property type="entry name" value="Cytochrome P450"/>
    <property type="match status" value="1"/>
</dbReference>
<proteinExistence type="inferred from homology"/>
<name>A0A9W9TCW9_9EURO</name>
<dbReference type="InterPro" id="IPR036396">
    <property type="entry name" value="Cyt_P450_sf"/>
</dbReference>
<dbReference type="PANTHER" id="PTHR24305">
    <property type="entry name" value="CYTOCHROME P450"/>
    <property type="match status" value="1"/>
</dbReference>
<evidence type="ECO:0000256" key="1">
    <source>
        <dbReference type="ARBA" id="ARBA00010617"/>
    </source>
</evidence>
<comment type="similarity">
    <text evidence="1">Belongs to the cytochrome P450 family.</text>
</comment>
<comment type="caution">
    <text evidence="4">The sequence shown here is derived from an EMBL/GenBank/DDBJ whole genome shotgun (WGS) entry which is preliminary data.</text>
</comment>